<proteinExistence type="predicted"/>
<comment type="caution">
    <text evidence="1">The sequence shown here is derived from an EMBL/GenBank/DDBJ whole genome shotgun (WGS) entry which is preliminary data.</text>
</comment>
<dbReference type="AlphaFoldDB" id="A0A3R6NLY9"/>
<accession>A0A3R6NLY9</accession>
<reference evidence="1 2" key="1">
    <citation type="submission" date="2018-08" db="EMBL/GenBank/DDBJ databases">
        <title>A genome reference for cultivated species of the human gut microbiota.</title>
        <authorList>
            <person name="Zou Y."/>
            <person name="Xue W."/>
            <person name="Luo G."/>
        </authorList>
    </citation>
    <scope>NUCLEOTIDE SEQUENCE [LARGE SCALE GENOMIC DNA]</scope>
    <source>
        <strain evidence="1 2">AM34-17</strain>
    </source>
</reference>
<evidence type="ECO:0000313" key="1">
    <source>
        <dbReference type="EMBL" id="RHC89537.1"/>
    </source>
</evidence>
<dbReference type="Proteomes" id="UP000286260">
    <property type="component" value="Unassembled WGS sequence"/>
</dbReference>
<dbReference type="RefSeq" id="WP_117574214.1">
    <property type="nucleotide sequence ID" value="NZ_QRPL01000004.1"/>
</dbReference>
<sequence>MKNITKVVVLALVMIVFHVNTYAQKSEQQRMTREQLAETQAQFIANEMAMDNKTSRQFVETFCQFQKEIWALGPRPKREKSHLSDKEAEQAMNERFAHSQKILDLRKKYYLKYSKFLTPTQIEKVYVLERRMMNRLFQRSQNKDKRK</sequence>
<protein>
    <submittedName>
        <fullName evidence="1">Uncharacterized protein</fullName>
    </submittedName>
</protein>
<evidence type="ECO:0000313" key="2">
    <source>
        <dbReference type="Proteomes" id="UP000286260"/>
    </source>
</evidence>
<gene>
    <name evidence="1" type="ORF">DW828_03095</name>
</gene>
<name>A0A3R6NLY9_9BACT</name>
<dbReference type="EMBL" id="QSII01000002">
    <property type="protein sequence ID" value="RHC89537.1"/>
    <property type="molecule type" value="Genomic_DNA"/>
</dbReference>
<organism evidence="1 2">
    <name type="scientific">Parabacteroides merdae</name>
    <dbReference type="NCBI Taxonomy" id="46503"/>
    <lineage>
        <taxon>Bacteria</taxon>
        <taxon>Pseudomonadati</taxon>
        <taxon>Bacteroidota</taxon>
        <taxon>Bacteroidia</taxon>
        <taxon>Bacteroidales</taxon>
        <taxon>Tannerellaceae</taxon>
        <taxon>Parabacteroides</taxon>
    </lineage>
</organism>